<keyword evidence="1" id="KW-0479">Metal-binding</keyword>
<evidence type="ECO:0000256" key="1">
    <source>
        <dbReference type="ARBA" id="ARBA00022723"/>
    </source>
</evidence>
<evidence type="ECO:0000259" key="2">
    <source>
        <dbReference type="Pfam" id="PF07883"/>
    </source>
</evidence>
<feature type="domain" description="Cupin type-2" evidence="2">
    <location>
        <begin position="43"/>
        <end position="109"/>
    </location>
</feature>
<comment type="caution">
    <text evidence="3">The sequence shown here is derived from an EMBL/GenBank/DDBJ whole genome shotgun (WGS) entry which is preliminary data.</text>
</comment>
<dbReference type="PANTHER" id="PTHR35848">
    <property type="entry name" value="OXALATE-BINDING PROTEIN"/>
    <property type="match status" value="1"/>
</dbReference>
<accession>A0A412KF34</accession>
<dbReference type="Proteomes" id="UP000285981">
    <property type="component" value="Unassembled WGS sequence"/>
</dbReference>
<proteinExistence type="predicted"/>
<dbReference type="InterPro" id="IPR014710">
    <property type="entry name" value="RmlC-like_jellyroll"/>
</dbReference>
<dbReference type="SUPFAM" id="SSF51182">
    <property type="entry name" value="RmlC-like cupins"/>
    <property type="match status" value="1"/>
</dbReference>
<dbReference type="InterPro" id="IPR013096">
    <property type="entry name" value="Cupin_2"/>
</dbReference>
<reference evidence="3 4" key="1">
    <citation type="submission" date="2018-08" db="EMBL/GenBank/DDBJ databases">
        <title>A genome reference for cultivated species of the human gut microbiota.</title>
        <authorList>
            <person name="Zou Y."/>
            <person name="Xue W."/>
            <person name="Luo G."/>
        </authorList>
    </citation>
    <scope>NUCLEOTIDE SEQUENCE [LARGE SCALE GENOMIC DNA]</scope>
    <source>
        <strain evidence="3 4">AF21-25</strain>
    </source>
</reference>
<dbReference type="InterPro" id="IPR051610">
    <property type="entry name" value="GPI/OXD"/>
</dbReference>
<dbReference type="Pfam" id="PF07883">
    <property type="entry name" value="Cupin_2"/>
    <property type="match status" value="1"/>
</dbReference>
<evidence type="ECO:0000313" key="4">
    <source>
        <dbReference type="Proteomes" id="UP000285981"/>
    </source>
</evidence>
<sequence>MTRAGERKIAKKEQVNGGAGHVLMEALLNEEERGEHCRIFSQVTIEPGCELGYHEHHGETETYYVLSGSATYMDNDKEYEIKTGDVTFCKDGDGHGIKNHGTEPIVFVALVLKKIKIFFIL</sequence>
<organism evidence="3 4">
    <name type="scientific">Dorea formicigenerans</name>
    <dbReference type="NCBI Taxonomy" id="39486"/>
    <lineage>
        <taxon>Bacteria</taxon>
        <taxon>Bacillati</taxon>
        <taxon>Bacillota</taxon>
        <taxon>Clostridia</taxon>
        <taxon>Lachnospirales</taxon>
        <taxon>Lachnospiraceae</taxon>
        <taxon>Dorea</taxon>
    </lineage>
</organism>
<dbReference type="Gene3D" id="2.60.120.10">
    <property type="entry name" value="Jelly Rolls"/>
    <property type="match status" value="1"/>
</dbReference>
<gene>
    <name evidence="3" type="ORF">DWX78_14490</name>
</gene>
<evidence type="ECO:0000313" key="3">
    <source>
        <dbReference type="EMBL" id="RGS67222.1"/>
    </source>
</evidence>
<dbReference type="GO" id="GO:0046872">
    <property type="term" value="F:metal ion binding"/>
    <property type="evidence" value="ECO:0007669"/>
    <property type="project" value="UniProtKB-KW"/>
</dbReference>
<dbReference type="PANTHER" id="PTHR35848:SF6">
    <property type="entry name" value="CUPIN TYPE-2 DOMAIN-CONTAINING PROTEIN"/>
    <property type="match status" value="1"/>
</dbReference>
<dbReference type="CDD" id="cd02221">
    <property type="entry name" value="cupin_TM1287-like"/>
    <property type="match status" value="1"/>
</dbReference>
<name>A0A412KF34_9FIRM</name>
<protein>
    <submittedName>
        <fullName evidence="3">Cupin domain-containing protein</fullName>
    </submittedName>
</protein>
<dbReference type="InterPro" id="IPR011051">
    <property type="entry name" value="RmlC_Cupin_sf"/>
</dbReference>
<dbReference type="EMBL" id="QRVU01000113">
    <property type="protein sequence ID" value="RGS67222.1"/>
    <property type="molecule type" value="Genomic_DNA"/>
</dbReference>
<dbReference type="AlphaFoldDB" id="A0A412KF34"/>